<organism evidence="7 8">
    <name type="scientific">Rhododendron williamsianum</name>
    <dbReference type="NCBI Taxonomy" id="262921"/>
    <lineage>
        <taxon>Eukaryota</taxon>
        <taxon>Viridiplantae</taxon>
        <taxon>Streptophyta</taxon>
        <taxon>Embryophyta</taxon>
        <taxon>Tracheophyta</taxon>
        <taxon>Spermatophyta</taxon>
        <taxon>Magnoliopsida</taxon>
        <taxon>eudicotyledons</taxon>
        <taxon>Gunneridae</taxon>
        <taxon>Pentapetalae</taxon>
        <taxon>asterids</taxon>
        <taxon>Ericales</taxon>
        <taxon>Ericaceae</taxon>
        <taxon>Ericoideae</taxon>
        <taxon>Rhodoreae</taxon>
        <taxon>Rhododendron</taxon>
    </lineage>
</organism>
<dbReference type="Proteomes" id="UP000428333">
    <property type="component" value="Linkage Group LG02"/>
</dbReference>
<dbReference type="AlphaFoldDB" id="A0A6A4MHY9"/>
<dbReference type="GO" id="GO:0051536">
    <property type="term" value="F:iron-sulfur cluster binding"/>
    <property type="evidence" value="ECO:0007669"/>
    <property type="project" value="UniProtKB-KW"/>
</dbReference>
<name>A0A6A4MHY9_9ERIC</name>
<dbReference type="InterPro" id="IPR028925">
    <property type="entry name" value="RRM_DME"/>
</dbReference>
<keyword evidence="2" id="KW-0479">Metal-binding</keyword>
<dbReference type="OrthoDB" id="1934803at2759"/>
<dbReference type="EMBL" id="QEFC01000256">
    <property type="protein sequence ID" value="KAE9465468.1"/>
    <property type="molecule type" value="Genomic_DNA"/>
</dbReference>
<feature type="compositionally biased region" description="Basic residues" evidence="5">
    <location>
        <begin position="355"/>
        <end position="369"/>
    </location>
</feature>
<reference evidence="7 8" key="1">
    <citation type="journal article" date="2019" name="Genome Biol. Evol.">
        <title>The Rhododendron genome and chromosomal organization provide insight into shared whole-genome duplications across the heath family (Ericaceae).</title>
        <authorList>
            <person name="Soza V.L."/>
            <person name="Lindsley D."/>
            <person name="Waalkes A."/>
            <person name="Ramage E."/>
            <person name="Patwardhan R.P."/>
            <person name="Burton J.N."/>
            <person name="Adey A."/>
            <person name="Kumar A."/>
            <person name="Qiu R."/>
            <person name="Shendure J."/>
            <person name="Hall B."/>
        </authorList>
    </citation>
    <scope>NUCLEOTIDE SEQUENCE [LARGE SCALE GENOMIC DNA]</scope>
    <source>
        <strain evidence="7">RSF 1966-606</strain>
    </source>
</reference>
<evidence type="ECO:0000313" key="7">
    <source>
        <dbReference type="EMBL" id="KAE9465468.1"/>
    </source>
</evidence>
<gene>
    <name evidence="7" type="ORF">C3L33_02628</name>
</gene>
<keyword evidence="3" id="KW-0408">Iron</keyword>
<keyword evidence="4" id="KW-0411">Iron-sulfur</keyword>
<dbReference type="PANTHER" id="PTHR46213">
    <property type="entry name" value="TRANSCRIPTIONAL ACTIVATOR DEMETER"/>
    <property type="match status" value="1"/>
</dbReference>
<comment type="cofactor">
    <cofactor evidence="1">
        <name>[4Fe-4S] cluster</name>
        <dbReference type="ChEBI" id="CHEBI:49883"/>
    </cofactor>
</comment>
<dbReference type="InterPro" id="IPR044811">
    <property type="entry name" value="DME/ROS1"/>
</dbReference>
<feature type="compositionally biased region" description="Basic and acidic residues" evidence="5">
    <location>
        <begin position="417"/>
        <end position="427"/>
    </location>
</feature>
<feature type="compositionally biased region" description="Basic and acidic residues" evidence="5">
    <location>
        <begin position="370"/>
        <end position="388"/>
    </location>
</feature>
<dbReference type="GO" id="GO:0046872">
    <property type="term" value="F:metal ion binding"/>
    <property type="evidence" value="ECO:0007669"/>
    <property type="project" value="UniProtKB-KW"/>
</dbReference>
<evidence type="ECO:0000259" key="6">
    <source>
        <dbReference type="Pfam" id="PF15628"/>
    </source>
</evidence>
<evidence type="ECO:0000256" key="2">
    <source>
        <dbReference type="ARBA" id="ARBA00022723"/>
    </source>
</evidence>
<sequence>MVHAKSKEKEKFISASKGKELAFIVVRTTLPDDYIWKGRKPATPEPETAEVTVSDIEDAFYEDPDEIPTIKLNLEEFTLNLHNYVQEKMELQEGDMSKALVALNPQAASIPTPKLKNVSRLRTEHQVKAESAYIDWIPKGIDDKVDTRLINQDTLIAECFVKPMYELPDPHPLLNELDKRELDDPSPYLLAIWTPGETANSIQLPEGRCGSQESGKLCNEKNIPCRTAMRRSFPLNGTYFQVNELVKSPGTIYGEFHDLVELFRIGGKKSTDFDDWWKDHVESLFASPVHDVLEKIALPPPPKKAQSSKAETTSATTSTKPGHEKEVQQQKPSKKSKQASPSAVVTEKAKEKSVSGKRVKIASPKKKKLKDLEDTGSTEKTEASKAETETSEEDTEKTPTSKGTPQAQSQAGVSQLRNDRQNAKQERTALTSSIESFNSQIESLEAQKKEAKEKLADLSKREASLDQQKQELLKDSKDSKAKLEPLVAEHPSILALKEKAKNTMNSVMTAWDTLKANIGDELEIPPSL</sequence>
<feature type="non-terminal residue" evidence="7">
    <location>
        <position position="1"/>
    </location>
</feature>
<keyword evidence="8" id="KW-1185">Reference proteome</keyword>
<protein>
    <recommendedName>
        <fullName evidence="6">Demeter RRM-fold domain-containing protein</fullName>
    </recommendedName>
</protein>
<feature type="compositionally biased region" description="Polar residues" evidence="5">
    <location>
        <begin position="403"/>
        <end position="416"/>
    </location>
</feature>
<dbReference type="GO" id="GO:0035514">
    <property type="term" value="F:DNA demethylase activity"/>
    <property type="evidence" value="ECO:0007669"/>
    <property type="project" value="InterPro"/>
</dbReference>
<feature type="region of interest" description="Disordered" evidence="5">
    <location>
        <begin position="298"/>
        <end position="431"/>
    </location>
</feature>
<accession>A0A6A4MHY9</accession>
<feature type="domain" description="Demeter RRM-fold" evidence="6">
    <location>
        <begin position="223"/>
        <end position="246"/>
    </location>
</feature>
<evidence type="ECO:0000256" key="5">
    <source>
        <dbReference type="SAM" id="MobiDB-lite"/>
    </source>
</evidence>
<dbReference type="PANTHER" id="PTHR46213:SF13">
    <property type="entry name" value="DEMETER-LIKE PROTEIN 2-RELATED"/>
    <property type="match status" value="1"/>
</dbReference>
<dbReference type="GO" id="GO:0019104">
    <property type="term" value="F:DNA N-glycosylase activity"/>
    <property type="evidence" value="ECO:0007669"/>
    <property type="project" value="InterPro"/>
</dbReference>
<evidence type="ECO:0000313" key="8">
    <source>
        <dbReference type="Proteomes" id="UP000428333"/>
    </source>
</evidence>
<evidence type="ECO:0000256" key="3">
    <source>
        <dbReference type="ARBA" id="ARBA00023004"/>
    </source>
</evidence>
<comment type="caution">
    <text evidence="7">The sequence shown here is derived from an EMBL/GenBank/DDBJ whole genome shotgun (WGS) entry which is preliminary data.</text>
</comment>
<feature type="region of interest" description="Disordered" evidence="5">
    <location>
        <begin position="459"/>
        <end position="479"/>
    </location>
</feature>
<proteinExistence type="predicted"/>
<dbReference type="Pfam" id="PF15628">
    <property type="entry name" value="RRM_DME"/>
    <property type="match status" value="1"/>
</dbReference>
<dbReference type="GO" id="GO:0141166">
    <property type="term" value="P:chromosomal 5-methylcytosine DNA demethylation pathway"/>
    <property type="evidence" value="ECO:0007669"/>
    <property type="project" value="InterPro"/>
</dbReference>
<dbReference type="Gene3D" id="1.10.287.1490">
    <property type="match status" value="1"/>
</dbReference>
<feature type="compositionally biased region" description="Low complexity" evidence="5">
    <location>
        <begin position="304"/>
        <end position="320"/>
    </location>
</feature>
<evidence type="ECO:0000256" key="1">
    <source>
        <dbReference type="ARBA" id="ARBA00001966"/>
    </source>
</evidence>
<evidence type="ECO:0000256" key="4">
    <source>
        <dbReference type="ARBA" id="ARBA00023014"/>
    </source>
</evidence>